<keyword evidence="5" id="KW-1185">Reference proteome</keyword>
<reference evidence="4" key="2">
    <citation type="submission" date="2022-03" db="EMBL/GenBank/DDBJ databases">
        <title>Draft title - Genomic analysis of global carrot germplasm unveils the trajectory of domestication and the origin of high carotenoid orange carrot.</title>
        <authorList>
            <person name="Iorizzo M."/>
            <person name="Ellison S."/>
            <person name="Senalik D."/>
            <person name="Macko-Podgorni A."/>
            <person name="Grzebelus D."/>
            <person name="Bostan H."/>
            <person name="Rolling W."/>
            <person name="Curaba J."/>
            <person name="Simon P."/>
        </authorList>
    </citation>
    <scope>NUCLEOTIDE SEQUENCE</scope>
    <source>
        <tissue evidence="4">Leaf</tissue>
    </source>
</reference>
<dbReference type="EMBL" id="CP093347">
    <property type="protein sequence ID" value="WOH00870.1"/>
    <property type="molecule type" value="Genomic_DNA"/>
</dbReference>
<accession>A0AAF0X3R7</accession>
<evidence type="ECO:0000256" key="2">
    <source>
        <dbReference type="ARBA" id="ARBA00061659"/>
    </source>
</evidence>
<dbReference type="Pfam" id="PF13041">
    <property type="entry name" value="PPR_2"/>
    <property type="match status" value="4"/>
</dbReference>
<evidence type="ECO:0000313" key="5">
    <source>
        <dbReference type="Proteomes" id="UP000077755"/>
    </source>
</evidence>
<proteinExistence type="inferred from homology"/>
<dbReference type="InterPro" id="IPR046848">
    <property type="entry name" value="E_motif"/>
</dbReference>
<dbReference type="FunFam" id="1.25.40.10:FF:000212">
    <property type="entry name" value="Pentatricopeptide repeat-containing protein At2g03380, mitochondrial"/>
    <property type="match status" value="1"/>
</dbReference>
<dbReference type="InterPro" id="IPR002885">
    <property type="entry name" value="PPR_rpt"/>
</dbReference>
<dbReference type="KEGG" id="dcr:108223547"/>
<dbReference type="Pfam" id="PF01535">
    <property type="entry name" value="PPR"/>
    <property type="match status" value="3"/>
</dbReference>
<evidence type="ECO:0000313" key="4">
    <source>
        <dbReference type="EMBL" id="WOH00870.1"/>
    </source>
</evidence>
<dbReference type="PANTHER" id="PTHR47926:SF436">
    <property type="entry name" value="PENTATRICOPEPTIDE REPEAT-CONTAINING PROTEIN ELI1, CHLOROPLASTIC-LIKE ISOFORM X2"/>
    <property type="match status" value="1"/>
</dbReference>
<evidence type="ECO:0008006" key="6">
    <source>
        <dbReference type="Google" id="ProtNLM"/>
    </source>
</evidence>
<gene>
    <name evidence="4" type="ORF">DCAR_0520246</name>
</gene>
<feature type="repeat" description="PPR" evidence="3">
    <location>
        <begin position="276"/>
        <end position="310"/>
    </location>
</feature>
<dbReference type="InterPro" id="IPR011990">
    <property type="entry name" value="TPR-like_helical_dom_sf"/>
</dbReference>
<dbReference type="AlphaFoldDB" id="A0AAF0X3R7"/>
<dbReference type="InterPro" id="IPR046960">
    <property type="entry name" value="PPR_At4g14850-like_plant"/>
</dbReference>
<sequence length="622" mass="69386">MQTRITNLTKLTRPHLFLLEKCSTMKDLAKFHAHFITTGFCNDTLILSSLLSFTALSPAGDLAYAHLVFNQIKSPNAFMYNTMIRAYINNPLQALSMYRLMFSGGVSPNNYTFPFVIKALSRAGDCRYGESVHATVIKFGLFVDLHIANSLLHMYGNFGFSRESVELFDEIPEPDVVSWNVVIDDLAQCGYFDQVLGCFDEMLFYGVEPNSVTLLGLLSACTKSGELCVGKLIHLYILKNGVLVSENLGNGLLNMYVKFGDMDSAEKLFGRMKWKTVFSWTSMIDGYIQKGELKSAGLFFDQMPEKDVTAWNVMLHGFVAGNDLTAAEQFFREAPEKDVVSWNCMIVGYAQNKNCTRSLELFKEMLLTDIRPDRITIVNLLSVCGSAGALNLAEAVHSFMEKQNTMGEEVEIALMDMYSKCGAPEKAVKSFNGISTKSVLAWSAMIVGLAMNGHSKDALDFFAQMQNANIKPNEVTFLGVLSACSYSGWVEEGRRLFNAMSEVYGITPRSEHFGCMVDILARAGLLEEAEIFIRNLPVKADAGVWGPLLGGCRLHNDVQMGEKVAEILTELDPSHSGRYVLLSNIYAADSRWTDAEKVRQDMRISRVQRTPGYSLIEQSRNW</sequence>
<reference evidence="4" key="1">
    <citation type="journal article" date="2016" name="Nat. Genet.">
        <title>A high-quality carrot genome assembly provides new insights into carotenoid accumulation and asterid genome evolution.</title>
        <authorList>
            <person name="Iorizzo M."/>
            <person name="Ellison S."/>
            <person name="Senalik D."/>
            <person name="Zeng P."/>
            <person name="Satapoomin P."/>
            <person name="Huang J."/>
            <person name="Bowman M."/>
            <person name="Iovene M."/>
            <person name="Sanseverino W."/>
            <person name="Cavagnaro P."/>
            <person name="Yildiz M."/>
            <person name="Macko-Podgorni A."/>
            <person name="Moranska E."/>
            <person name="Grzebelus E."/>
            <person name="Grzebelus D."/>
            <person name="Ashrafi H."/>
            <person name="Zheng Z."/>
            <person name="Cheng S."/>
            <person name="Spooner D."/>
            <person name="Van Deynze A."/>
            <person name="Simon P."/>
        </authorList>
    </citation>
    <scope>NUCLEOTIDE SEQUENCE</scope>
    <source>
        <tissue evidence="4">Leaf</tissue>
    </source>
</reference>
<dbReference type="GO" id="GO:0003723">
    <property type="term" value="F:RNA binding"/>
    <property type="evidence" value="ECO:0007669"/>
    <property type="project" value="InterPro"/>
</dbReference>
<dbReference type="PROSITE" id="PS51375">
    <property type="entry name" value="PPR"/>
    <property type="match status" value="4"/>
</dbReference>
<comment type="similarity">
    <text evidence="2">Belongs to the PPR family. PCMP-E subfamily.</text>
</comment>
<dbReference type="NCBIfam" id="TIGR00756">
    <property type="entry name" value="PPR"/>
    <property type="match status" value="4"/>
</dbReference>
<protein>
    <recommendedName>
        <fullName evidence="6">Pentacotripeptide-repeat region of PRORP domain-containing protein</fullName>
    </recommendedName>
</protein>
<dbReference type="GO" id="GO:0009451">
    <property type="term" value="P:RNA modification"/>
    <property type="evidence" value="ECO:0007669"/>
    <property type="project" value="InterPro"/>
</dbReference>
<organism evidence="4 5">
    <name type="scientific">Daucus carota subsp. sativus</name>
    <name type="common">Carrot</name>
    <dbReference type="NCBI Taxonomy" id="79200"/>
    <lineage>
        <taxon>Eukaryota</taxon>
        <taxon>Viridiplantae</taxon>
        <taxon>Streptophyta</taxon>
        <taxon>Embryophyta</taxon>
        <taxon>Tracheophyta</taxon>
        <taxon>Spermatophyta</taxon>
        <taxon>Magnoliopsida</taxon>
        <taxon>eudicotyledons</taxon>
        <taxon>Gunneridae</taxon>
        <taxon>Pentapetalae</taxon>
        <taxon>asterids</taxon>
        <taxon>campanulids</taxon>
        <taxon>Apiales</taxon>
        <taxon>Apiaceae</taxon>
        <taxon>Apioideae</taxon>
        <taxon>Scandiceae</taxon>
        <taxon>Daucinae</taxon>
        <taxon>Daucus</taxon>
        <taxon>Daucus sect. Daucus</taxon>
    </lineage>
</organism>
<dbReference type="Gene3D" id="1.25.40.10">
    <property type="entry name" value="Tetratricopeptide repeat domain"/>
    <property type="match status" value="4"/>
</dbReference>
<dbReference type="Pfam" id="PF20431">
    <property type="entry name" value="E_motif"/>
    <property type="match status" value="1"/>
</dbReference>
<dbReference type="PANTHER" id="PTHR47926">
    <property type="entry name" value="PENTATRICOPEPTIDE REPEAT-CONTAINING PROTEIN"/>
    <property type="match status" value="1"/>
</dbReference>
<evidence type="ECO:0000256" key="3">
    <source>
        <dbReference type="PROSITE-ProRule" id="PRU00708"/>
    </source>
</evidence>
<evidence type="ECO:0000256" key="1">
    <source>
        <dbReference type="ARBA" id="ARBA00022737"/>
    </source>
</evidence>
<keyword evidence="1" id="KW-0677">Repeat</keyword>
<feature type="repeat" description="PPR" evidence="3">
    <location>
        <begin position="338"/>
        <end position="372"/>
    </location>
</feature>
<feature type="repeat" description="PPR" evidence="3">
    <location>
        <begin position="175"/>
        <end position="209"/>
    </location>
</feature>
<name>A0AAF0X3R7_DAUCS</name>
<dbReference type="Proteomes" id="UP000077755">
    <property type="component" value="Chromosome 5"/>
</dbReference>
<feature type="repeat" description="PPR" evidence="3">
    <location>
        <begin position="438"/>
        <end position="472"/>
    </location>
</feature>
<dbReference type="FunFam" id="1.25.40.10:FF:000470">
    <property type="entry name" value="Pentatricopeptide repeat-containing protein At5g66520"/>
    <property type="match status" value="1"/>
</dbReference>